<dbReference type="KEGG" id="lnu:N7U66_19260"/>
<reference evidence="1" key="1">
    <citation type="submission" date="2022-11" db="EMBL/GenBank/DDBJ databases">
        <title>Lacinutrix neustonica HL-RS19T sp. nov., isolated from the surface microlayer sample of brackish Lake Shihwa.</title>
        <authorList>
            <person name="Choi J.Y."/>
            <person name="Hwang C.Y."/>
        </authorList>
    </citation>
    <scope>NUCLEOTIDE SEQUENCE</scope>
    <source>
        <strain evidence="1">HL-RS19</strain>
    </source>
</reference>
<protein>
    <submittedName>
        <fullName evidence="1">Uncharacterized protein</fullName>
    </submittedName>
</protein>
<dbReference type="AlphaFoldDB" id="A0A9E8SE56"/>
<accession>A0A9E8SE56</accession>
<name>A0A9E8SE56_9FLAO</name>
<keyword evidence="2" id="KW-1185">Reference proteome</keyword>
<sequence>MSVSQNIKRTLSKRIKHLKLLVFHSKQLSFKSSPKKRIIICFNGLLPHGGMVDRLKGIISFYDIAKILDYDFFIQFDTPFKLAMFLEPNEVPWQMNREAIKYHPLKTKVVYLVNDFSCNPLQLIQSSKAETYIVYANIDYSSAMYPEWTTQEKEAHWRRNFNALFKKSAFLNHQLKGIEDEKYIALHTRFTSLMGDFKDTTTLILDTEERETLMDALRQKITGILEATPFKCYVFSDSIRFLEYIKDKEPVCVLEGHPFHMDDFAGNTAIAAHLKTLLDFFMIVESEAVYFLKCGNMYHSSFSKYAAIIGNKPFKTITN</sequence>
<dbReference type="EMBL" id="CP113088">
    <property type="protein sequence ID" value="WAC01954.1"/>
    <property type="molecule type" value="Genomic_DNA"/>
</dbReference>
<proteinExistence type="predicted"/>
<organism evidence="1 2">
    <name type="scientific">Lacinutrix neustonica</name>
    <dbReference type="NCBI Taxonomy" id="2980107"/>
    <lineage>
        <taxon>Bacteria</taxon>
        <taxon>Pseudomonadati</taxon>
        <taxon>Bacteroidota</taxon>
        <taxon>Flavobacteriia</taxon>
        <taxon>Flavobacteriales</taxon>
        <taxon>Flavobacteriaceae</taxon>
        <taxon>Lacinutrix</taxon>
    </lineage>
</organism>
<evidence type="ECO:0000313" key="1">
    <source>
        <dbReference type="EMBL" id="WAC01954.1"/>
    </source>
</evidence>
<dbReference type="RefSeq" id="WP_267676552.1">
    <property type="nucleotide sequence ID" value="NZ_CP113088.1"/>
</dbReference>
<dbReference type="Proteomes" id="UP001164705">
    <property type="component" value="Chromosome"/>
</dbReference>
<evidence type="ECO:0000313" key="2">
    <source>
        <dbReference type="Proteomes" id="UP001164705"/>
    </source>
</evidence>
<gene>
    <name evidence="1" type="ORF">N7U66_19260</name>
</gene>